<evidence type="ECO:0000256" key="1">
    <source>
        <dbReference type="ARBA" id="ARBA00004651"/>
    </source>
</evidence>
<dbReference type="InterPro" id="IPR001054">
    <property type="entry name" value="A/G_cyclase"/>
</dbReference>
<evidence type="ECO:0000256" key="4">
    <source>
        <dbReference type="SAM" id="Phobius"/>
    </source>
</evidence>
<dbReference type="Proteomes" id="UP000199119">
    <property type="component" value="Unassembled WGS sequence"/>
</dbReference>
<comment type="subcellular location">
    <subcellularLocation>
        <location evidence="1">Cell membrane</location>
        <topology evidence="1">Multi-pass membrane protein</topology>
    </subcellularLocation>
</comment>
<dbReference type="Pfam" id="PF00111">
    <property type="entry name" value="Fer2"/>
    <property type="match status" value="1"/>
</dbReference>
<dbReference type="PROSITE" id="PS51085">
    <property type="entry name" value="2FE2S_FER_2"/>
    <property type="match status" value="1"/>
</dbReference>
<dbReference type="InterPro" id="IPR034804">
    <property type="entry name" value="SQR/QFR_C/D"/>
</dbReference>
<name>A0A1I2B298_9BURK</name>
<dbReference type="OrthoDB" id="9806704at2"/>
<dbReference type="PROSITE" id="PS50125">
    <property type="entry name" value="GUANYLATE_CYCLASE_2"/>
    <property type="match status" value="1"/>
</dbReference>
<sequence length="564" mass="60209">MPTPPSPAHRPAWPTARNLRWTSGLVLWAYVALHLANHAAGLASLEAAEALRRTLHGAWATLPGTVLLYGAFATHLAMACVALWQRRSLRMPAIEAVRLALGLALPLLLAAHAVGTRWTDDWLGVEPSYARVVRAIWTPEGLSLQWLLLAATWAHGCLGLHLALRSRAGWQRWQPLLLAGAVLLPVLAALGVVAMARELQWRGLPAAPTATEAGAAAAHALAEQLRLGWLLALAALPALRWGWGAARRRHCQAGRTVTLRYPDRAVQVPRGFTVLEASRAHGIAHLSRCGGRARCSTCRVRVQAAPGALPPPGRDERQTLARVQAPPDVRLACQLRPQGDATVTPLFRAEGADGTAAAAAPVAASAAYEERQVAILFVDLRRWSGLAERQWPFDLAWVLDQYFAQVGAAVQASGGLANQFIGDSVMAIFGLRTDLPTACRQAVQAAALIEQRMDAWNAQSFATQFGHALDFGMGLHAGRVALGRVGWGDTTTFSAVGEVVNTASRLQDHSKQAGTRLVLSLEAACLAGVADALGQPVPAAVRGRSQPLDVLHVPHPARQWPPAG</sequence>
<gene>
    <name evidence="7" type="ORF">SAMN04489711_102369</name>
</gene>
<evidence type="ECO:0000259" key="5">
    <source>
        <dbReference type="PROSITE" id="PS50125"/>
    </source>
</evidence>
<dbReference type="GO" id="GO:0051536">
    <property type="term" value="F:iron-sulfur cluster binding"/>
    <property type="evidence" value="ECO:0007669"/>
    <property type="project" value="InterPro"/>
</dbReference>
<dbReference type="InterPro" id="IPR001041">
    <property type="entry name" value="2Fe-2S_ferredoxin-type"/>
</dbReference>
<dbReference type="Gene3D" id="3.10.20.30">
    <property type="match status" value="1"/>
</dbReference>
<dbReference type="STRING" id="1177982.SAMN04489711_102369"/>
<feature type="transmembrane region" description="Helical" evidence="4">
    <location>
        <begin position="66"/>
        <end position="84"/>
    </location>
</feature>
<dbReference type="CDD" id="cd00207">
    <property type="entry name" value="fer2"/>
    <property type="match status" value="1"/>
</dbReference>
<evidence type="ECO:0000313" key="7">
    <source>
        <dbReference type="EMBL" id="SFE50159.1"/>
    </source>
</evidence>
<protein>
    <submittedName>
        <fullName evidence="7">Adenylate cyclase</fullName>
    </submittedName>
</protein>
<keyword evidence="4" id="KW-0812">Transmembrane</keyword>
<dbReference type="SUPFAM" id="SSF81343">
    <property type="entry name" value="Fumarate reductase respiratory complex transmembrane subunits"/>
    <property type="match status" value="1"/>
</dbReference>
<dbReference type="SMART" id="SM00044">
    <property type="entry name" value="CYCc"/>
    <property type="match status" value="1"/>
</dbReference>
<dbReference type="InterPro" id="IPR036010">
    <property type="entry name" value="2Fe-2S_ferredoxin-like_sf"/>
</dbReference>
<dbReference type="RefSeq" id="WP_092937923.1">
    <property type="nucleotide sequence ID" value="NZ_FONX01000002.1"/>
</dbReference>
<feature type="domain" description="Guanylate cyclase" evidence="5">
    <location>
        <begin position="374"/>
        <end position="507"/>
    </location>
</feature>
<dbReference type="SUPFAM" id="SSF55073">
    <property type="entry name" value="Nucleotide cyclase"/>
    <property type="match status" value="1"/>
</dbReference>
<evidence type="ECO:0000259" key="6">
    <source>
        <dbReference type="PROSITE" id="PS51085"/>
    </source>
</evidence>
<reference evidence="8" key="1">
    <citation type="submission" date="2016-10" db="EMBL/GenBank/DDBJ databases">
        <authorList>
            <person name="Varghese N."/>
            <person name="Submissions S."/>
        </authorList>
    </citation>
    <scope>NUCLEOTIDE SEQUENCE [LARGE SCALE GENOMIC DNA]</scope>
    <source>
        <strain evidence="8">DSM 27981</strain>
    </source>
</reference>
<dbReference type="SUPFAM" id="SSF54292">
    <property type="entry name" value="2Fe-2S ferredoxin-like"/>
    <property type="match status" value="1"/>
</dbReference>
<keyword evidence="2" id="KW-1003">Cell membrane</keyword>
<dbReference type="CDD" id="cd07302">
    <property type="entry name" value="CHD"/>
    <property type="match status" value="1"/>
</dbReference>
<dbReference type="GO" id="GO:0005886">
    <property type="term" value="C:plasma membrane"/>
    <property type="evidence" value="ECO:0007669"/>
    <property type="project" value="UniProtKB-SubCell"/>
</dbReference>
<dbReference type="PANTHER" id="PTHR43081">
    <property type="entry name" value="ADENYLATE CYCLASE, TERMINAL-DIFFERENTIATION SPECIFIC-RELATED"/>
    <property type="match status" value="1"/>
</dbReference>
<keyword evidence="4" id="KW-1133">Transmembrane helix</keyword>
<feature type="transmembrane region" description="Helical" evidence="4">
    <location>
        <begin position="144"/>
        <end position="164"/>
    </location>
</feature>
<dbReference type="GO" id="GO:0035556">
    <property type="term" value="P:intracellular signal transduction"/>
    <property type="evidence" value="ECO:0007669"/>
    <property type="project" value="InterPro"/>
</dbReference>
<dbReference type="GO" id="GO:0004016">
    <property type="term" value="F:adenylate cyclase activity"/>
    <property type="evidence" value="ECO:0007669"/>
    <property type="project" value="UniProtKB-ARBA"/>
</dbReference>
<dbReference type="Pfam" id="PF00211">
    <property type="entry name" value="Guanylate_cyc"/>
    <property type="match status" value="1"/>
</dbReference>
<feature type="domain" description="2Fe-2S ferredoxin-type" evidence="6">
    <location>
        <begin position="255"/>
        <end position="349"/>
    </location>
</feature>
<evidence type="ECO:0000313" key="8">
    <source>
        <dbReference type="Proteomes" id="UP000199119"/>
    </source>
</evidence>
<dbReference type="InterPro" id="IPR029787">
    <property type="entry name" value="Nucleotide_cyclase"/>
</dbReference>
<dbReference type="InterPro" id="IPR050697">
    <property type="entry name" value="Adenylyl/Guanylyl_Cyclase_3/4"/>
</dbReference>
<organism evidence="7 8">
    <name type="scientific">Paracidovorax wautersii</name>
    <dbReference type="NCBI Taxonomy" id="1177982"/>
    <lineage>
        <taxon>Bacteria</taxon>
        <taxon>Pseudomonadati</taxon>
        <taxon>Pseudomonadota</taxon>
        <taxon>Betaproteobacteria</taxon>
        <taxon>Burkholderiales</taxon>
        <taxon>Comamonadaceae</taxon>
        <taxon>Paracidovorax</taxon>
    </lineage>
</organism>
<proteinExistence type="predicted"/>
<feature type="transmembrane region" description="Helical" evidence="4">
    <location>
        <begin position="96"/>
        <end position="115"/>
    </location>
</feature>
<feature type="transmembrane region" description="Helical" evidence="4">
    <location>
        <begin position="176"/>
        <end position="196"/>
    </location>
</feature>
<evidence type="ECO:0000256" key="2">
    <source>
        <dbReference type="ARBA" id="ARBA00022475"/>
    </source>
</evidence>
<dbReference type="AlphaFoldDB" id="A0A1I2B298"/>
<dbReference type="PANTHER" id="PTHR43081:SF17">
    <property type="entry name" value="BLL5647 PROTEIN"/>
    <property type="match status" value="1"/>
</dbReference>
<evidence type="ECO:0000256" key="3">
    <source>
        <dbReference type="ARBA" id="ARBA00023136"/>
    </source>
</evidence>
<dbReference type="EMBL" id="FONX01000002">
    <property type="protein sequence ID" value="SFE50159.1"/>
    <property type="molecule type" value="Genomic_DNA"/>
</dbReference>
<keyword evidence="3 4" id="KW-0472">Membrane</keyword>
<accession>A0A1I2B298</accession>
<keyword evidence="8" id="KW-1185">Reference proteome</keyword>
<dbReference type="InterPro" id="IPR012675">
    <property type="entry name" value="Beta-grasp_dom_sf"/>
</dbReference>
<dbReference type="Gene3D" id="3.30.70.1230">
    <property type="entry name" value="Nucleotide cyclase"/>
    <property type="match status" value="1"/>
</dbReference>
<dbReference type="GO" id="GO:0006171">
    <property type="term" value="P:cAMP biosynthetic process"/>
    <property type="evidence" value="ECO:0007669"/>
    <property type="project" value="TreeGrafter"/>
</dbReference>